<accession>A0A9D1MYY6</accession>
<evidence type="ECO:0000256" key="1">
    <source>
        <dbReference type="SAM" id="Phobius"/>
    </source>
</evidence>
<keyword evidence="1" id="KW-0812">Transmembrane</keyword>
<dbReference type="InterPro" id="IPR012902">
    <property type="entry name" value="N_methyl_site"/>
</dbReference>
<reference evidence="2" key="2">
    <citation type="journal article" date="2021" name="PeerJ">
        <title>Extensive microbial diversity within the chicken gut microbiome revealed by metagenomics and culture.</title>
        <authorList>
            <person name="Gilroy R."/>
            <person name="Ravi A."/>
            <person name="Getino M."/>
            <person name="Pursley I."/>
            <person name="Horton D.L."/>
            <person name="Alikhan N.F."/>
            <person name="Baker D."/>
            <person name="Gharbi K."/>
            <person name="Hall N."/>
            <person name="Watson M."/>
            <person name="Adriaenssens E.M."/>
            <person name="Foster-Nyarko E."/>
            <person name="Jarju S."/>
            <person name="Secka A."/>
            <person name="Antonio M."/>
            <person name="Oren A."/>
            <person name="Chaudhuri R.R."/>
            <person name="La Ragione R."/>
            <person name="Hildebrand F."/>
            <person name="Pallen M.J."/>
        </authorList>
    </citation>
    <scope>NUCLEOTIDE SEQUENCE</scope>
    <source>
        <strain evidence="2">CHK154-7741</strain>
    </source>
</reference>
<dbReference type="Gene3D" id="3.30.700.10">
    <property type="entry name" value="Glycoprotein, Type 4 Pilin"/>
    <property type="match status" value="1"/>
</dbReference>
<gene>
    <name evidence="2" type="ORF">IAD26_02620</name>
</gene>
<protein>
    <submittedName>
        <fullName evidence="2">Type II secretion system protein</fullName>
    </submittedName>
</protein>
<dbReference type="EMBL" id="DVOD01000018">
    <property type="protein sequence ID" value="HIU92009.1"/>
    <property type="molecule type" value="Genomic_DNA"/>
</dbReference>
<evidence type="ECO:0000313" key="2">
    <source>
        <dbReference type="EMBL" id="HIU92009.1"/>
    </source>
</evidence>
<comment type="caution">
    <text evidence="2">The sequence shown here is derived from an EMBL/GenBank/DDBJ whole genome shotgun (WGS) entry which is preliminary data.</text>
</comment>
<dbReference type="InterPro" id="IPR045584">
    <property type="entry name" value="Pilin-like"/>
</dbReference>
<evidence type="ECO:0000313" key="3">
    <source>
        <dbReference type="Proteomes" id="UP000886748"/>
    </source>
</evidence>
<proteinExistence type="predicted"/>
<name>A0A9D1MYY6_9CLOT</name>
<keyword evidence="1" id="KW-1133">Transmembrane helix</keyword>
<sequence>MKRLNIKKAFTLAEILVVLTIIGVISAMTIPSLNQNVKKQELATALKKAHSTLTQGVSKVKAEIGPVGLGMAWLNAEKFWPEFTKNLNTIKICGSGQAGCFTPGMIKGLNGQNYQNLEQLGFSAILADGMAIQYVNVGCGQTENISLDDIGSSFGKFVVDVNGHRPPNKFGEDVFQFCLVKGKGIVPAGASGFAAGDCFTDKAGLSCAAKVLQEGKINHKSSNAGGSGEAEQKP</sequence>
<dbReference type="Proteomes" id="UP000886748">
    <property type="component" value="Unassembled WGS sequence"/>
</dbReference>
<organism evidence="2 3">
    <name type="scientific">Candidatus Limenecus avicola</name>
    <dbReference type="NCBI Taxonomy" id="2840847"/>
    <lineage>
        <taxon>Bacteria</taxon>
        <taxon>Bacillati</taxon>
        <taxon>Bacillota</taxon>
        <taxon>Clostridia</taxon>
        <taxon>Eubacteriales</taxon>
        <taxon>Clostridiaceae</taxon>
        <taxon>Clostridiaceae incertae sedis</taxon>
        <taxon>Candidatus Limenecus</taxon>
    </lineage>
</organism>
<dbReference type="Pfam" id="PF07963">
    <property type="entry name" value="N_methyl"/>
    <property type="match status" value="1"/>
</dbReference>
<dbReference type="NCBIfam" id="TIGR02532">
    <property type="entry name" value="IV_pilin_GFxxxE"/>
    <property type="match status" value="1"/>
</dbReference>
<dbReference type="SUPFAM" id="SSF54523">
    <property type="entry name" value="Pili subunits"/>
    <property type="match status" value="1"/>
</dbReference>
<reference evidence="2" key="1">
    <citation type="submission" date="2020-10" db="EMBL/GenBank/DDBJ databases">
        <authorList>
            <person name="Gilroy R."/>
        </authorList>
    </citation>
    <scope>NUCLEOTIDE SEQUENCE</scope>
    <source>
        <strain evidence="2">CHK154-7741</strain>
    </source>
</reference>
<feature type="transmembrane region" description="Helical" evidence="1">
    <location>
        <begin position="12"/>
        <end position="30"/>
    </location>
</feature>
<keyword evidence="1" id="KW-0472">Membrane</keyword>
<dbReference type="AlphaFoldDB" id="A0A9D1MYY6"/>